<evidence type="ECO:0000256" key="1">
    <source>
        <dbReference type="SAM" id="SignalP"/>
    </source>
</evidence>
<reference evidence="2 3" key="1">
    <citation type="journal article" date="2016" name="C (Basel)">
        <title>Selective Growth of and Electricity Production by Marine Exoelectrogenic Bacteria in Self-Aggregated Hydrogel of Microbially Reduced Graphene Oxide.</title>
        <authorList>
            <person name="Yoshida N."/>
            <person name="Goto Y."/>
            <person name="Miyata Y."/>
        </authorList>
    </citation>
    <scope>NUCLEOTIDE SEQUENCE [LARGE SCALE GENOMIC DNA]</scope>
    <source>
        <strain evidence="2 3">NIT-T3</strain>
    </source>
</reference>
<evidence type="ECO:0000313" key="2">
    <source>
        <dbReference type="EMBL" id="BCR04560.1"/>
    </source>
</evidence>
<feature type="signal peptide" evidence="1">
    <location>
        <begin position="1"/>
        <end position="17"/>
    </location>
</feature>
<feature type="chain" id="PRO_5047395455" description="Conjugal transfer protein TraF" evidence="1">
    <location>
        <begin position="18"/>
        <end position="486"/>
    </location>
</feature>
<dbReference type="EMBL" id="AP024355">
    <property type="protein sequence ID" value="BCR04560.1"/>
    <property type="molecule type" value="Genomic_DNA"/>
</dbReference>
<reference evidence="2 3" key="2">
    <citation type="journal article" date="2021" name="Int. J. Syst. Evol. Microbiol.">
        <title>Isolation and Polyphasic Characterization of Desulfuromonas versatilis sp. Nov., an Electrogenic Bacteria Capable of Versatile Metabolism Isolated from a Graphene Oxide-Reducing Enrichment Culture.</title>
        <authorList>
            <person name="Xie L."/>
            <person name="Yoshida N."/>
            <person name="Ishii S."/>
            <person name="Meng L."/>
        </authorList>
    </citation>
    <scope>NUCLEOTIDE SEQUENCE [LARGE SCALE GENOMIC DNA]</scope>
    <source>
        <strain evidence="2 3">NIT-T3</strain>
    </source>
</reference>
<keyword evidence="3" id="KW-1185">Reference proteome</keyword>
<dbReference type="InterPro" id="IPR032811">
    <property type="entry name" value="Put_conjugal_transfer"/>
</dbReference>
<gene>
    <name evidence="2" type="ORF">DESUT3_16290</name>
</gene>
<dbReference type="Pfam" id="PF13729">
    <property type="entry name" value="TraF_2"/>
    <property type="match status" value="1"/>
</dbReference>
<keyword evidence="1" id="KW-0732">Signal</keyword>
<protein>
    <recommendedName>
        <fullName evidence="4">Conjugal transfer protein TraF</fullName>
    </recommendedName>
</protein>
<name>A0ABN6DWY5_9BACT</name>
<accession>A0ABN6DWY5</accession>
<sequence length="486" mass="51722">MLAASGLLAGGVSTAQALDTFFVGPRAMGMAGANVASTSDTTAQYYNPAAFGFFDCRDRNGDKIACDNNNIGRKQWGADLNATAGYRLHNEFGVFLDDLADIDRDQLSSASVQNESDLADLIDLVKGLEGIDEPGNAITATVNAGLGVRFGHFAIGGRGFAQATGVVLEVDSNNLGLTGSTDFNAEINAIAITGNDLQTLLFTPDQQAQLAATGLDATAIQRLDFMARRQGVKTANSQGFVDLMADLSAQSAGGGGAIEDNTTTVLLTGFALGEVPLSYGYALNDHWAIGGNLKLMVGRVYGNQVLVFNEDSGDILKSTDEEYEETYNVGVDLGIMGRYRLVNLGLVARNLNAPKFDGPTVNGVTFDDVKVDPQVTAGIALIPHETLVIEVDCDLTENETSFEDYKTQNVAIGLEWDALRAVALRAGVYKNLAEDDIDWVYTAGLGFNLWGVRLDVAGAFANETEEFDGDDIPKETRLAAQLSMDF</sequence>
<organism evidence="2 3">
    <name type="scientific">Desulfuromonas versatilis</name>
    <dbReference type="NCBI Taxonomy" id="2802975"/>
    <lineage>
        <taxon>Bacteria</taxon>
        <taxon>Pseudomonadati</taxon>
        <taxon>Thermodesulfobacteriota</taxon>
        <taxon>Desulfuromonadia</taxon>
        <taxon>Desulfuromonadales</taxon>
        <taxon>Desulfuromonadaceae</taxon>
        <taxon>Desulfuromonas</taxon>
    </lineage>
</organism>
<dbReference type="Gene3D" id="2.40.160.60">
    <property type="entry name" value="Outer membrane protein transport protein (OMPP1/FadL/TodX)"/>
    <property type="match status" value="2"/>
</dbReference>
<evidence type="ECO:0008006" key="4">
    <source>
        <dbReference type="Google" id="ProtNLM"/>
    </source>
</evidence>
<dbReference type="Proteomes" id="UP001319827">
    <property type="component" value="Chromosome"/>
</dbReference>
<evidence type="ECO:0000313" key="3">
    <source>
        <dbReference type="Proteomes" id="UP001319827"/>
    </source>
</evidence>
<proteinExistence type="predicted"/>